<name>A0A2T5I1W9_9PROT</name>
<evidence type="ECO:0000256" key="1">
    <source>
        <dbReference type="SAM" id="SignalP"/>
    </source>
</evidence>
<evidence type="ECO:0000313" key="2">
    <source>
        <dbReference type="EMBL" id="PTQ77806.1"/>
    </source>
</evidence>
<protein>
    <submittedName>
        <fullName evidence="2">Uncharacterized protein</fullName>
    </submittedName>
</protein>
<feature type="chain" id="PRO_5015562446" evidence="1">
    <location>
        <begin position="29"/>
        <end position="216"/>
    </location>
</feature>
<comment type="caution">
    <text evidence="2">The sequence shown here is derived from an EMBL/GenBank/DDBJ whole genome shotgun (WGS) entry which is preliminary data.</text>
</comment>
<feature type="signal peptide" evidence="1">
    <location>
        <begin position="1"/>
        <end position="28"/>
    </location>
</feature>
<dbReference type="AlphaFoldDB" id="A0A2T5I1W9"/>
<evidence type="ECO:0000313" key="3">
    <source>
        <dbReference type="Proteomes" id="UP000244110"/>
    </source>
</evidence>
<reference evidence="2 3" key="1">
    <citation type="submission" date="2018-04" db="EMBL/GenBank/DDBJ databases">
        <title>Active sludge and wastewater microbial communities from Klosterneuburg, Austria.</title>
        <authorList>
            <person name="Wagner M."/>
        </authorList>
    </citation>
    <scope>NUCLEOTIDE SEQUENCE [LARGE SCALE GENOMIC DNA]</scope>
    <source>
        <strain evidence="2 3">Nm4</strain>
    </source>
</reference>
<dbReference type="RefSeq" id="WP_258195817.1">
    <property type="nucleotide sequence ID" value="NZ_QAOL01000071.1"/>
</dbReference>
<keyword evidence="1" id="KW-0732">Signal</keyword>
<sequence>MFKLKHIKEKLMTVSAVLLSAAALNVQATATYDPASGIVDLPVVEVLSGGSSAFYSAQLQLVGDGLQLIAANPIAPTTGQRNVFDSDTSSVHVASVTVGADSFYAKLKLVPGSNPMSFTIDQLVNNAFTGCPGFALPGPTANSCILSGTITTNVTLTKNIVWVLEGPVYVGGDNTQSATLTVNPGTNMELSPFGGHFFHGVERVSTCESGLQFIAI</sequence>
<dbReference type="EMBL" id="QAOL01000071">
    <property type="protein sequence ID" value="PTQ77806.1"/>
    <property type="molecule type" value="Genomic_DNA"/>
</dbReference>
<proteinExistence type="predicted"/>
<gene>
    <name evidence="2" type="ORF">C8R28_10714</name>
</gene>
<accession>A0A2T5I1W9</accession>
<dbReference type="Proteomes" id="UP000244110">
    <property type="component" value="Unassembled WGS sequence"/>
</dbReference>
<organism evidence="2 3">
    <name type="scientific">Nitrosomonas ureae</name>
    <dbReference type="NCBI Taxonomy" id="44577"/>
    <lineage>
        <taxon>Bacteria</taxon>
        <taxon>Pseudomonadati</taxon>
        <taxon>Pseudomonadota</taxon>
        <taxon>Betaproteobacteria</taxon>
        <taxon>Nitrosomonadales</taxon>
        <taxon>Nitrosomonadaceae</taxon>
        <taxon>Nitrosomonas</taxon>
    </lineage>
</organism>